<dbReference type="InterPro" id="IPR032549">
    <property type="entry name" value="DUF4939"/>
</dbReference>
<keyword evidence="4" id="KW-1185">Reference proteome</keyword>
<dbReference type="AlphaFoldDB" id="A0A8C5SPH8"/>
<feature type="domain" description="DUF4939" evidence="2">
    <location>
        <begin position="84"/>
        <end position="163"/>
    </location>
</feature>
<name>A0A8C5SPH8_LATLA</name>
<feature type="region of interest" description="Disordered" evidence="1">
    <location>
        <begin position="179"/>
        <end position="200"/>
    </location>
</feature>
<organism evidence="3 4">
    <name type="scientific">Laticauda laticaudata</name>
    <name type="common">Blue-ringed sea krait</name>
    <name type="synonym">Blue-lipped sea krait</name>
    <dbReference type="NCBI Taxonomy" id="8630"/>
    <lineage>
        <taxon>Eukaryota</taxon>
        <taxon>Metazoa</taxon>
        <taxon>Chordata</taxon>
        <taxon>Craniata</taxon>
        <taxon>Vertebrata</taxon>
        <taxon>Euteleostomi</taxon>
        <taxon>Lepidosauria</taxon>
        <taxon>Squamata</taxon>
        <taxon>Bifurcata</taxon>
        <taxon>Unidentata</taxon>
        <taxon>Episquamata</taxon>
        <taxon>Toxicofera</taxon>
        <taxon>Serpentes</taxon>
        <taxon>Colubroidea</taxon>
        <taxon>Elapidae</taxon>
        <taxon>Laticaudinae</taxon>
        <taxon>Laticauda</taxon>
    </lineage>
</organism>
<feature type="compositionally biased region" description="Polar residues" evidence="1">
    <location>
        <begin position="179"/>
        <end position="188"/>
    </location>
</feature>
<proteinExistence type="predicted"/>
<protein>
    <recommendedName>
        <fullName evidence="2">DUF4939 domain-containing protein</fullName>
    </recommendedName>
</protein>
<dbReference type="Pfam" id="PF16297">
    <property type="entry name" value="DUF4939"/>
    <property type="match status" value="1"/>
</dbReference>
<dbReference type="Ensembl" id="ENSLLTT00000021400.1">
    <property type="protein sequence ID" value="ENSLLTP00000020639.1"/>
    <property type="gene ID" value="ENSLLTG00000015439.1"/>
</dbReference>
<sequence length="200" mass="22094">HPLVIGSKAERPLHAWVTFLLGTAVERAVGMSRKHLAEQMLRDPVAQATHWRLTPATAQPIPTPPVPALTPARATPVTRDDCWALQIPVKFNGDLARLSAFSIHVWLFMARHASLLSNNEAMVYCVVRALEGEAADWAVTLYAEGPPELRHYEAFMAALRQHFRDPLADRKAKIKLQTINVSGGNQPPSATPRHPRGPQS</sequence>
<reference evidence="3" key="1">
    <citation type="submission" date="2025-08" db="UniProtKB">
        <authorList>
            <consortium name="Ensembl"/>
        </authorList>
    </citation>
    <scope>IDENTIFICATION</scope>
</reference>
<evidence type="ECO:0000313" key="4">
    <source>
        <dbReference type="Proteomes" id="UP000694406"/>
    </source>
</evidence>
<dbReference type="GeneTree" id="ENSGT01010000223685"/>
<evidence type="ECO:0000256" key="1">
    <source>
        <dbReference type="SAM" id="MobiDB-lite"/>
    </source>
</evidence>
<reference evidence="3" key="2">
    <citation type="submission" date="2025-09" db="UniProtKB">
        <authorList>
            <consortium name="Ensembl"/>
        </authorList>
    </citation>
    <scope>IDENTIFICATION</scope>
</reference>
<accession>A0A8C5SPH8</accession>
<dbReference type="Proteomes" id="UP000694406">
    <property type="component" value="Unplaced"/>
</dbReference>
<evidence type="ECO:0000313" key="3">
    <source>
        <dbReference type="Ensembl" id="ENSLLTP00000020639.1"/>
    </source>
</evidence>
<evidence type="ECO:0000259" key="2">
    <source>
        <dbReference type="Pfam" id="PF16297"/>
    </source>
</evidence>